<organism evidence="1 2">
    <name type="scientific">Dallia pectoralis</name>
    <name type="common">Alaska blackfish</name>
    <dbReference type="NCBI Taxonomy" id="75939"/>
    <lineage>
        <taxon>Eukaryota</taxon>
        <taxon>Metazoa</taxon>
        <taxon>Chordata</taxon>
        <taxon>Craniata</taxon>
        <taxon>Vertebrata</taxon>
        <taxon>Euteleostomi</taxon>
        <taxon>Actinopterygii</taxon>
        <taxon>Neopterygii</taxon>
        <taxon>Teleostei</taxon>
        <taxon>Protacanthopterygii</taxon>
        <taxon>Esociformes</taxon>
        <taxon>Umbridae</taxon>
        <taxon>Dallia</taxon>
    </lineage>
</organism>
<reference evidence="1" key="1">
    <citation type="submission" date="2021-05" db="EMBL/GenBank/DDBJ databases">
        <authorList>
            <person name="Pan Q."/>
            <person name="Jouanno E."/>
            <person name="Zahm M."/>
            <person name="Klopp C."/>
            <person name="Cabau C."/>
            <person name="Louis A."/>
            <person name="Berthelot C."/>
            <person name="Parey E."/>
            <person name="Roest Crollius H."/>
            <person name="Montfort J."/>
            <person name="Robinson-Rechavi M."/>
            <person name="Bouchez O."/>
            <person name="Lampietro C."/>
            <person name="Lopez Roques C."/>
            <person name="Donnadieu C."/>
            <person name="Postlethwait J."/>
            <person name="Bobe J."/>
            <person name="Dillon D."/>
            <person name="Chandos A."/>
            <person name="von Hippel F."/>
            <person name="Guiguen Y."/>
        </authorList>
    </citation>
    <scope>NUCLEOTIDE SEQUENCE</scope>
    <source>
        <strain evidence="1">YG-Jan2019</strain>
    </source>
</reference>
<keyword evidence="2" id="KW-1185">Reference proteome</keyword>
<evidence type="ECO:0000313" key="1">
    <source>
        <dbReference type="EMBL" id="KAJ8012276.1"/>
    </source>
</evidence>
<name>A0ACC2H939_DALPE</name>
<dbReference type="Proteomes" id="UP001157502">
    <property type="component" value="Chromosome 5"/>
</dbReference>
<comment type="caution">
    <text evidence="1">The sequence shown here is derived from an EMBL/GenBank/DDBJ whole genome shotgun (WGS) entry which is preliminary data.</text>
</comment>
<dbReference type="EMBL" id="CM055732">
    <property type="protein sequence ID" value="KAJ8012276.1"/>
    <property type="molecule type" value="Genomic_DNA"/>
</dbReference>
<protein>
    <submittedName>
        <fullName evidence="1">Uncharacterized protein</fullName>
    </submittedName>
</protein>
<proteinExistence type="predicted"/>
<evidence type="ECO:0000313" key="2">
    <source>
        <dbReference type="Proteomes" id="UP001157502"/>
    </source>
</evidence>
<gene>
    <name evidence="1" type="ORF">DPEC_G00066990</name>
</gene>
<sequence length="82" mass="8972">MTWLLDHHSRSSQNPVTHLPTFHPGRRGKGLFCPGGGGLSSWVLLSTTPSETRGVSVSRLKETRPQGTRRGLQSPKLWGSLP</sequence>
<accession>A0ACC2H939</accession>